<dbReference type="AlphaFoldDB" id="A0A9D4X4X4"/>
<protein>
    <submittedName>
        <fullName evidence="1">Uncharacterized protein</fullName>
    </submittedName>
</protein>
<dbReference type="Gramene" id="Psat05G0799900-T1">
    <property type="protein sequence ID" value="KAI5413659.1"/>
    <property type="gene ID" value="KIW84_057999"/>
</dbReference>
<evidence type="ECO:0000313" key="1">
    <source>
        <dbReference type="EMBL" id="KAI5413659.1"/>
    </source>
</evidence>
<evidence type="ECO:0000313" key="2">
    <source>
        <dbReference type="Proteomes" id="UP001058974"/>
    </source>
</evidence>
<sequence length="171" mass="19339">MFSNNTRVGIHRNIVVLSGFKEDENLGMYLGVPLSGKSPGYNNYQFLIDKWIHQKIHNSDFILPESLPTEIKLVHGYYNRDMSLQKKVLSNVQAMYLVRQAPGVEDWVTTNVDDAVCNNCRADDDCNNCKVGVELWGVREGIILVDIVEVFKAICSSKPLRKSGLRLVPKI</sequence>
<keyword evidence="2" id="KW-1185">Reference proteome</keyword>
<dbReference type="Proteomes" id="UP001058974">
    <property type="component" value="Chromosome 5"/>
</dbReference>
<proteinExistence type="predicted"/>
<comment type="caution">
    <text evidence="1">The sequence shown here is derived from an EMBL/GenBank/DDBJ whole genome shotgun (WGS) entry which is preliminary data.</text>
</comment>
<name>A0A9D4X4X4_PEA</name>
<dbReference type="EMBL" id="JAMSHJ010000005">
    <property type="protein sequence ID" value="KAI5413659.1"/>
    <property type="molecule type" value="Genomic_DNA"/>
</dbReference>
<gene>
    <name evidence="1" type="ORF">KIW84_057999</name>
</gene>
<accession>A0A9D4X4X4</accession>
<reference evidence="1 2" key="1">
    <citation type="journal article" date="2022" name="Nat. Genet.">
        <title>Improved pea reference genome and pan-genome highlight genomic features and evolutionary characteristics.</title>
        <authorList>
            <person name="Yang T."/>
            <person name="Liu R."/>
            <person name="Luo Y."/>
            <person name="Hu S."/>
            <person name="Wang D."/>
            <person name="Wang C."/>
            <person name="Pandey M.K."/>
            <person name="Ge S."/>
            <person name="Xu Q."/>
            <person name="Li N."/>
            <person name="Li G."/>
            <person name="Huang Y."/>
            <person name="Saxena R.K."/>
            <person name="Ji Y."/>
            <person name="Li M."/>
            <person name="Yan X."/>
            <person name="He Y."/>
            <person name="Liu Y."/>
            <person name="Wang X."/>
            <person name="Xiang C."/>
            <person name="Varshney R.K."/>
            <person name="Ding H."/>
            <person name="Gao S."/>
            <person name="Zong X."/>
        </authorList>
    </citation>
    <scope>NUCLEOTIDE SEQUENCE [LARGE SCALE GENOMIC DNA]</scope>
    <source>
        <strain evidence="1 2">cv. Zhongwan 6</strain>
    </source>
</reference>
<organism evidence="1 2">
    <name type="scientific">Pisum sativum</name>
    <name type="common">Garden pea</name>
    <name type="synonym">Lathyrus oleraceus</name>
    <dbReference type="NCBI Taxonomy" id="3888"/>
    <lineage>
        <taxon>Eukaryota</taxon>
        <taxon>Viridiplantae</taxon>
        <taxon>Streptophyta</taxon>
        <taxon>Embryophyta</taxon>
        <taxon>Tracheophyta</taxon>
        <taxon>Spermatophyta</taxon>
        <taxon>Magnoliopsida</taxon>
        <taxon>eudicotyledons</taxon>
        <taxon>Gunneridae</taxon>
        <taxon>Pentapetalae</taxon>
        <taxon>rosids</taxon>
        <taxon>fabids</taxon>
        <taxon>Fabales</taxon>
        <taxon>Fabaceae</taxon>
        <taxon>Papilionoideae</taxon>
        <taxon>50 kb inversion clade</taxon>
        <taxon>NPAAA clade</taxon>
        <taxon>Hologalegina</taxon>
        <taxon>IRL clade</taxon>
        <taxon>Fabeae</taxon>
        <taxon>Lathyrus</taxon>
    </lineage>
</organism>